<dbReference type="InterPro" id="IPR007138">
    <property type="entry name" value="ABM_dom"/>
</dbReference>
<dbReference type="Gene3D" id="3.30.70.100">
    <property type="match status" value="1"/>
</dbReference>
<sequence>MVTATRDAEGFVVDIKNIPEDEDFVVYGTIHAYPEYGDALEAVYAETTRLAKSEPGTVYYCICRDQDDTDVFHMFERYKGKAGFDAHNQQPIIQKLVNEWKYFRGVKAWFPPANLRDTMPLPVDGSTELGK</sequence>
<evidence type="ECO:0000313" key="3">
    <source>
        <dbReference type="Proteomes" id="UP000803884"/>
    </source>
</evidence>
<dbReference type="EMBL" id="JAAQHG020000003">
    <property type="protein sequence ID" value="KAL1590151.1"/>
    <property type="molecule type" value="Genomic_DNA"/>
</dbReference>
<evidence type="ECO:0000259" key="1">
    <source>
        <dbReference type="PROSITE" id="PS51725"/>
    </source>
</evidence>
<dbReference type="GeneID" id="96002731"/>
<name>A0AB34L452_9PEZI</name>
<dbReference type="SUPFAM" id="SSF54909">
    <property type="entry name" value="Dimeric alpha+beta barrel"/>
    <property type="match status" value="1"/>
</dbReference>
<accession>A0AB34L452</accession>
<reference evidence="2 3" key="1">
    <citation type="journal article" date="2020" name="Microbiol. Resour. Announc.">
        <title>Draft Genome Sequence of a Cladosporium Species Isolated from the Mesophotic Ascidian Didemnum maculosum.</title>
        <authorList>
            <person name="Gioti A."/>
            <person name="Siaperas R."/>
            <person name="Nikolaivits E."/>
            <person name="Le Goff G."/>
            <person name="Ouazzani J."/>
            <person name="Kotoulas G."/>
            <person name="Topakas E."/>
        </authorList>
    </citation>
    <scope>NUCLEOTIDE SEQUENCE [LARGE SCALE GENOMIC DNA]</scope>
    <source>
        <strain evidence="2 3">TM138-S3</strain>
    </source>
</reference>
<keyword evidence="3" id="KW-1185">Reference proteome</keyword>
<dbReference type="PROSITE" id="PS51725">
    <property type="entry name" value="ABM"/>
    <property type="match status" value="1"/>
</dbReference>
<gene>
    <name evidence="2" type="ORF">WHR41_01287</name>
</gene>
<comment type="caution">
    <text evidence="2">The sequence shown here is derived from an EMBL/GenBank/DDBJ whole genome shotgun (WGS) entry which is preliminary data.</text>
</comment>
<dbReference type="RefSeq" id="XP_069233256.1">
    <property type="nucleotide sequence ID" value="XM_069369893.1"/>
</dbReference>
<feature type="domain" description="ABM" evidence="1">
    <location>
        <begin position="24"/>
        <end position="119"/>
    </location>
</feature>
<proteinExistence type="predicted"/>
<protein>
    <recommendedName>
        <fullName evidence="1">ABM domain-containing protein</fullName>
    </recommendedName>
</protein>
<dbReference type="Pfam" id="PF03992">
    <property type="entry name" value="ABM"/>
    <property type="match status" value="1"/>
</dbReference>
<organism evidence="2 3">
    <name type="scientific">Cladosporium halotolerans</name>
    <dbReference type="NCBI Taxonomy" id="1052096"/>
    <lineage>
        <taxon>Eukaryota</taxon>
        <taxon>Fungi</taxon>
        <taxon>Dikarya</taxon>
        <taxon>Ascomycota</taxon>
        <taxon>Pezizomycotina</taxon>
        <taxon>Dothideomycetes</taxon>
        <taxon>Dothideomycetidae</taxon>
        <taxon>Cladosporiales</taxon>
        <taxon>Cladosporiaceae</taxon>
        <taxon>Cladosporium</taxon>
    </lineage>
</organism>
<dbReference type="AlphaFoldDB" id="A0AB34L452"/>
<dbReference type="InterPro" id="IPR011008">
    <property type="entry name" value="Dimeric_a/b-barrel"/>
</dbReference>
<dbReference type="Proteomes" id="UP000803884">
    <property type="component" value="Unassembled WGS sequence"/>
</dbReference>
<evidence type="ECO:0000313" key="2">
    <source>
        <dbReference type="EMBL" id="KAL1590151.1"/>
    </source>
</evidence>